<comment type="caution">
    <text evidence="5">The sequence shown here is derived from an EMBL/GenBank/DDBJ whole genome shotgun (WGS) entry which is preliminary data.</text>
</comment>
<evidence type="ECO:0000256" key="3">
    <source>
        <dbReference type="SAM" id="SignalP"/>
    </source>
</evidence>
<evidence type="ECO:0000313" key="5">
    <source>
        <dbReference type="EMBL" id="MFA0791524.1"/>
    </source>
</evidence>
<dbReference type="Proteomes" id="UP001569414">
    <property type="component" value="Unassembled WGS sequence"/>
</dbReference>
<accession>A0ABV4NRB0</accession>
<feature type="chain" id="PRO_5046161732" evidence="3">
    <location>
        <begin position="20"/>
        <end position="279"/>
    </location>
</feature>
<dbReference type="InterPro" id="IPR002125">
    <property type="entry name" value="CMP_dCMP_dom"/>
</dbReference>
<dbReference type="CDD" id="cd01285">
    <property type="entry name" value="nucleoside_deaminase"/>
    <property type="match status" value="1"/>
</dbReference>
<organism evidence="5 6">
    <name type="scientific">Microbulbifer echini</name>
    <dbReference type="NCBI Taxonomy" id="1529067"/>
    <lineage>
        <taxon>Bacteria</taxon>
        <taxon>Pseudomonadati</taxon>
        <taxon>Pseudomonadota</taxon>
        <taxon>Gammaproteobacteria</taxon>
        <taxon>Cellvibrionales</taxon>
        <taxon>Microbulbiferaceae</taxon>
        <taxon>Microbulbifer</taxon>
    </lineage>
</organism>
<dbReference type="InterPro" id="IPR016193">
    <property type="entry name" value="Cytidine_deaminase-like"/>
</dbReference>
<evidence type="ECO:0000259" key="4">
    <source>
        <dbReference type="PROSITE" id="PS51747"/>
    </source>
</evidence>
<dbReference type="PROSITE" id="PS00903">
    <property type="entry name" value="CYT_DCMP_DEAMINASES_1"/>
    <property type="match status" value="1"/>
</dbReference>
<evidence type="ECO:0000313" key="6">
    <source>
        <dbReference type="Proteomes" id="UP001569414"/>
    </source>
</evidence>
<keyword evidence="1" id="KW-0479">Metal-binding</keyword>
<reference evidence="5 6" key="1">
    <citation type="submission" date="2024-08" db="EMBL/GenBank/DDBJ databases">
        <authorList>
            <person name="Ishaq N."/>
        </authorList>
    </citation>
    <scope>NUCLEOTIDE SEQUENCE [LARGE SCALE GENOMIC DNA]</scope>
    <source>
        <strain evidence="5 6">JCM 30400</strain>
    </source>
</reference>
<proteinExistence type="predicted"/>
<dbReference type="PROSITE" id="PS51747">
    <property type="entry name" value="CYT_DCMP_DEAMINASES_2"/>
    <property type="match status" value="1"/>
</dbReference>
<protein>
    <submittedName>
        <fullName evidence="5">Nucleoside deaminase</fullName>
    </submittedName>
</protein>
<dbReference type="EMBL" id="JBGMEL010000012">
    <property type="protein sequence ID" value="MFA0791524.1"/>
    <property type="molecule type" value="Genomic_DNA"/>
</dbReference>
<gene>
    <name evidence="5" type="ORF">ACCI51_13280</name>
</gene>
<evidence type="ECO:0000256" key="2">
    <source>
        <dbReference type="ARBA" id="ARBA00022833"/>
    </source>
</evidence>
<dbReference type="PANTHER" id="PTHR11079">
    <property type="entry name" value="CYTOSINE DEAMINASE FAMILY MEMBER"/>
    <property type="match status" value="1"/>
</dbReference>
<keyword evidence="6" id="KW-1185">Reference proteome</keyword>
<evidence type="ECO:0000256" key="1">
    <source>
        <dbReference type="ARBA" id="ARBA00022723"/>
    </source>
</evidence>
<keyword evidence="3" id="KW-0732">Signal</keyword>
<keyword evidence="2" id="KW-0862">Zinc</keyword>
<feature type="domain" description="CMP/dCMP-type deaminase" evidence="4">
    <location>
        <begin position="30"/>
        <end position="161"/>
    </location>
</feature>
<sequence length="279" mass="31688">MLRFIFVLYFTVLALGARAEVPPNSPIQQEKDEILMLLAYSVAYLGWVDPKDKPKRGYNIAAVLYDNTQEKIVGVQRNAVGLCRDKTQHAEVRLMQQCIHSKCRGKDTDYLGNATIYSTLEPCMMCGGMMIFLGVSRVIYGQSDPDFGKNIERLQQDFRSDCKYKAESVIGIERVCKIDVPANYRSRKIISEPSTLLQRAQLDGAFASYRLIFGSIITEFLMGDEAENIYRVAHQRLLEYKPDYQENSAVLLESQMQLKKLKGNVGDLDRCLIGGQHKH</sequence>
<dbReference type="PANTHER" id="PTHR11079:SF162">
    <property type="entry name" value="RIBOFLAVIN BIOSYNTHESIS PROTEIN PYRD, CHLOROPLASTIC"/>
    <property type="match status" value="1"/>
</dbReference>
<dbReference type="SUPFAM" id="SSF53927">
    <property type="entry name" value="Cytidine deaminase-like"/>
    <property type="match status" value="1"/>
</dbReference>
<dbReference type="InterPro" id="IPR016192">
    <property type="entry name" value="APOBEC/CMP_deaminase_Zn-bd"/>
</dbReference>
<dbReference type="Pfam" id="PF00383">
    <property type="entry name" value="dCMP_cyt_deam_1"/>
    <property type="match status" value="1"/>
</dbReference>
<dbReference type="RefSeq" id="WP_371843979.1">
    <property type="nucleotide sequence ID" value="NZ_JBGMEL010000012.1"/>
</dbReference>
<feature type="signal peptide" evidence="3">
    <location>
        <begin position="1"/>
        <end position="19"/>
    </location>
</feature>
<name>A0ABV4NRB0_9GAMM</name>
<dbReference type="Gene3D" id="3.40.140.10">
    <property type="entry name" value="Cytidine Deaminase, domain 2"/>
    <property type="match status" value="1"/>
</dbReference>